<dbReference type="Proteomes" id="UP000242474">
    <property type="component" value="Unassembled WGS sequence"/>
</dbReference>
<evidence type="ECO:0008006" key="5">
    <source>
        <dbReference type="Google" id="ProtNLM"/>
    </source>
</evidence>
<dbReference type="OrthoDB" id="439943at2759"/>
<evidence type="ECO:0000256" key="1">
    <source>
        <dbReference type="SAM" id="MobiDB-lite"/>
    </source>
</evidence>
<keyword evidence="4" id="KW-1185">Reference proteome</keyword>
<evidence type="ECO:0000256" key="2">
    <source>
        <dbReference type="SAM" id="Phobius"/>
    </source>
</evidence>
<keyword evidence="2" id="KW-1133">Transmembrane helix</keyword>
<evidence type="ECO:0000313" key="4">
    <source>
        <dbReference type="Proteomes" id="UP000242474"/>
    </source>
</evidence>
<sequence>MALEPEDESIGSTPQHKYTVSLPGLGQSSTNRIEELRVDGTDFYGLVEKATLGWEQQQQYFQQTETSHRDTVVELPLLEEPATIWLDILNPSAEDIIALEQIFGISNSIARRMLTGVSESPLEPECMTDDTSLYLCWAEVAPEDSSTSQYLSQGGSFSSDIPAHDCALKHATEKTLVSTCNTNTSDTTTITPDHHQEPRKEWTSGYVPVPPWMQPSATQVLSRLNLQKRPKANDKYVDVSVDQQLDNARRQYVQRTLKLLQRPIVANMQRTEAVIRRWGLEHEPWWQDVLNSTEYRQRKLRNPEQLAAQLGQGARELVGYRVVQVWICGPIMISLHKCTSEIISRVLQELTQRDPQLFATEALTIVQGLVEHWVHATTERLSVLEHYTDKMDRDLMHPIRNLSVEAANWTPIIARCRKMSLALLRRCQVNELVLGQLCDAMRSLWFPSRHEANKVDPTMQRPPLPSGRRLMIRDIYGYCRDYQLGIIYQQLSRTTDAHDLYKKAERRLSRLHKILLDRQRMRLLQTQKEIHRYFRILVTVELVFLPIELWYNLDNLNGITTPGELQPDLSNDEDFWLTVLGIVVWAIAAIVLYAIYAKFFERKHATLRVKNTMSMQRKHSRIRQQRHRQQQRQDKSWGFAFWRVFGI</sequence>
<gene>
    <name evidence="3" type="ORF">COEREDRAFT_97697</name>
</gene>
<reference evidence="3 4" key="1">
    <citation type="journal article" date="2015" name="Genome Biol. Evol.">
        <title>Phylogenomic analyses indicate that early fungi evolved digesting cell walls of algal ancestors of land plants.</title>
        <authorList>
            <person name="Chang Y."/>
            <person name="Wang S."/>
            <person name="Sekimoto S."/>
            <person name="Aerts A.L."/>
            <person name="Choi C."/>
            <person name="Clum A."/>
            <person name="LaButti K.M."/>
            <person name="Lindquist E.A."/>
            <person name="Yee Ngan C."/>
            <person name="Ohm R.A."/>
            <person name="Salamov A.A."/>
            <person name="Grigoriev I.V."/>
            <person name="Spatafora J.W."/>
            <person name="Berbee M.L."/>
        </authorList>
    </citation>
    <scope>NUCLEOTIDE SEQUENCE [LARGE SCALE GENOMIC DNA]</scope>
    <source>
        <strain evidence="3 4">NRRL 1564</strain>
    </source>
</reference>
<name>A0A2G5BAL8_COERN</name>
<dbReference type="EMBL" id="KZ303502">
    <property type="protein sequence ID" value="PIA16054.1"/>
    <property type="molecule type" value="Genomic_DNA"/>
</dbReference>
<dbReference type="AlphaFoldDB" id="A0A2G5BAL8"/>
<protein>
    <recommendedName>
        <fullName evidence="5">Cora-domain-containing protein</fullName>
    </recommendedName>
</protein>
<keyword evidence="2" id="KW-0472">Membrane</keyword>
<dbReference type="SUPFAM" id="SSF143865">
    <property type="entry name" value="CorA soluble domain-like"/>
    <property type="match status" value="1"/>
</dbReference>
<feature type="region of interest" description="Disordered" evidence="1">
    <location>
        <begin position="187"/>
        <end position="208"/>
    </location>
</feature>
<organism evidence="3 4">
    <name type="scientific">Coemansia reversa (strain ATCC 12441 / NRRL 1564)</name>
    <dbReference type="NCBI Taxonomy" id="763665"/>
    <lineage>
        <taxon>Eukaryota</taxon>
        <taxon>Fungi</taxon>
        <taxon>Fungi incertae sedis</taxon>
        <taxon>Zoopagomycota</taxon>
        <taxon>Kickxellomycotina</taxon>
        <taxon>Kickxellomycetes</taxon>
        <taxon>Kickxellales</taxon>
        <taxon>Kickxellaceae</taxon>
        <taxon>Coemansia</taxon>
    </lineage>
</organism>
<accession>A0A2G5BAL8</accession>
<feature type="compositionally biased region" description="Basic and acidic residues" evidence="1">
    <location>
        <begin position="192"/>
        <end position="202"/>
    </location>
</feature>
<dbReference type="InterPro" id="IPR045861">
    <property type="entry name" value="CorA_cytoplasmic_dom"/>
</dbReference>
<evidence type="ECO:0000313" key="3">
    <source>
        <dbReference type="EMBL" id="PIA16054.1"/>
    </source>
</evidence>
<proteinExistence type="predicted"/>
<keyword evidence="2" id="KW-0812">Transmembrane</keyword>
<feature type="transmembrane region" description="Helical" evidence="2">
    <location>
        <begin position="575"/>
        <end position="596"/>
    </location>
</feature>